<reference evidence="2" key="1">
    <citation type="journal article" date="2023" name="G3 (Bethesda)">
        <title>Genome assembly and association tests identify interacting loci associated with vigor, precocity, and sex in interspecific pistachio rootstocks.</title>
        <authorList>
            <person name="Palmer W."/>
            <person name="Jacygrad E."/>
            <person name="Sagayaradj S."/>
            <person name="Cavanaugh K."/>
            <person name="Han R."/>
            <person name="Bertier L."/>
            <person name="Beede B."/>
            <person name="Kafkas S."/>
            <person name="Golino D."/>
            <person name="Preece J."/>
            <person name="Michelmore R."/>
        </authorList>
    </citation>
    <scope>NUCLEOTIDE SEQUENCE [LARGE SCALE GENOMIC DNA]</scope>
</reference>
<evidence type="ECO:0000313" key="1">
    <source>
        <dbReference type="EMBL" id="KAJ0028587.1"/>
    </source>
</evidence>
<proteinExistence type="predicted"/>
<gene>
    <name evidence="1" type="ORF">Pint_36011</name>
</gene>
<dbReference type="Proteomes" id="UP001163603">
    <property type="component" value="Chromosome 9"/>
</dbReference>
<sequence>MVIGQYIASNGGVVTAEELAPYLDVQSAGGTMV</sequence>
<evidence type="ECO:0000313" key="2">
    <source>
        <dbReference type="Proteomes" id="UP001163603"/>
    </source>
</evidence>
<organism evidence="1 2">
    <name type="scientific">Pistacia integerrima</name>
    <dbReference type="NCBI Taxonomy" id="434235"/>
    <lineage>
        <taxon>Eukaryota</taxon>
        <taxon>Viridiplantae</taxon>
        <taxon>Streptophyta</taxon>
        <taxon>Embryophyta</taxon>
        <taxon>Tracheophyta</taxon>
        <taxon>Spermatophyta</taxon>
        <taxon>Magnoliopsida</taxon>
        <taxon>eudicotyledons</taxon>
        <taxon>Gunneridae</taxon>
        <taxon>Pentapetalae</taxon>
        <taxon>rosids</taxon>
        <taxon>malvids</taxon>
        <taxon>Sapindales</taxon>
        <taxon>Anacardiaceae</taxon>
        <taxon>Pistacia</taxon>
    </lineage>
</organism>
<dbReference type="EMBL" id="CM047744">
    <property type="protein sequence ID" value="KAJ0028587.1"/>
    <property type="molecule type" value="Genomic_DNA"/>
</dbReference>
<keyword evidence="2" id="KW-1185">Reference proteome</keyword>
<comment type="caution">
    <text evidence="1">The sequence shown here is derived from an EMBL/GenBank/DDBJ whole genome shotgun (WGS) entry which is preliminary data.</text>
</comment>
<name>A0ACC0Y2G5_9ROSI</name>
<accession>A0ACC0Y2G5</accession>
<protein>
    <submittedName>
        <fullName evidence="1">Uncharacterized protein</fullName>
    </submittedName>
</protein>